<feature type="region of interest" description="Disordered" evidence="3">
    <location>
        <begin position="458"/>
        <end position="484"/>
    </location>
</feature>
<dbReference type="CDD" id="cd01949">
    <property type="entry name" value="GGDEF"/>
    <property type="match status" value="1"/>
</dbReference>
<dbReference type="Proteomes" id="UP000642488">
    <property type="component" value="Unassembled WGS sequence"/>
</dbReference>
<dbReference type="Pfam" id="PF00990">
    <property type="entry name" value="GGDEF"/>
    <property type="match status" value="1"/>
</dbReference>
<name>A0A934MAB8_9RHOB</name>
<sequence length="484" mass="51831">MPRRILIVDATATNRIALKAMLGVAGYETRAVSQGQEGLEALASQTVDAIVVDVTLPDMRASDFCAHARAVLGDAAPPILMMIENGTPEARLDALRAGATALVSRPVQRPWLLTHLRALLRASETRAELRRRSMTAARIGFAEDQASFATQARVAIVSSDPLRARQTARRIRSLSAHKFEVLTPMGALMATDDPDRAPEVFMLCCGADAEDNLTLLSELRTRRDTKRAGIVVEYTSRAREYGARALDQGASDLVRDDALPDEVLLHLDRQLHLKRQADALRASVEAGLAMAAHDSLTGLFNRRYAMRYLEDLARQARETGRPYGLLVLDVDHFKAINDARGHAAGDMVLTQIARRLSDSIRDGDLLARIGGEEFLVALPSSSDADALAAAERLRRAVSAAPVPAPDGSALPITVSVGAACGSAAPERMLALADAALYRAKDAGRNCVIAADPVRAPKTERAAAAMPGEAPLRDTSGPTSGRVAH</sequence>
<feature type="domain" description="Response regulatory" evidence="4">
    <location>
        <begin position="4"/>
        <end position="120"/>
    </location>
</feature>
<dbReference type="SMART" id="SM00267">
    <property type="entry name" value="GGDEF"/>
    <property type="match status" value="1"/>
</dbReference>
<dbReference type="EMBL" id="JAEKPD010000010">
    <property type="protein sequence ID" value="MBJ3763442.1"/>
    <property type="molecule type" value="Genomic_DNA"/>
</dbReference>
<dbReference type="Pfam" id="PF00072">
    <property type="entry name" value="Response_reg"/>
    <property type="match status" value="1"/>
</dbReference>
<evidence type="ECO:0000313" key="6">
    <source>
        <dbReference type="EMBL" id="MBJ3763442.1"/>
    </source>
</evidence>
<dbReference type="PANTHER" id="PTHR45138:SF24">
    <property type="entry name" value="DIGUANYLATE CYCLASE DGCC-RELATED"/>
    <property type="match status" value="1"/>
</dbReference>
<dbReference type="FunFam" id="3.30.70.270:FF:000001">
    <property type="entry name" value="Diguanylate cyclase domain protein"/>
    <property type="match status" value="1"/>
</dbReference>
<feature type="modified residue" description="4-aspartylphosphate" evidence="2">
    <location>
        <position position="53"/>
    </location>
</feature>
<dbReference type="GO" id="GO:0000160">
    <property type="term" value="P:phosphorelay signal transduction system"/>
    <property type="evidence" value="ECO:0007669"/>
    <property type="project" value="InterPro"/>
</dbReference>
<evidence type="ECO:0000256" key="2">
    <source>
        <dbReference type="PROSITE-ProRule" id="PRU00169"/>
    </source>
</evidence>
<dbReference type="SUPFAM" id="SSF52172">
    <property type="entry name" value="CheY-like"/>
    <property type="match status" value="1"/>
</dbReference>
<dbReference type="InterPro" id="IPR000160">
    <property type="entry name" value="GGDEF_dom"/>
</dbReference>
<keyword evidence="7" id="KW-1185">Reference proteome</keyword>
<dbReference type="GO" id="GO:0043709">
    <property type="term" value="P:cell adhesion involved in single-species biofilm formation"/>
    <property type="evidence" value="ECO:0007669"/>
    <property type="project" value="TreeGrafter"/>
</dbReference>
<evidence type="ECO:0000256" key="1">
    <source>
        <dbReference type="ARBA" id="ARBA00012528"/>
    </source>
</evidence>
<dbReference type="InterPro" id="IPR011006">
    <property type="entry name" value="CheY-like_superfamily"/>
</dbReference>
<dbReference type="AlphaFoldDB" id="A0A934MAB8"/>
<dbReference type="InterPro" id="IPR043128">
    <property type="entry name" value="Rev_trsase/Diguanyl_cyclase"/>
</dbReference>
<gene>
    <name evidence="6" type="ORF">ILP92_11865</name>
</gene>
<evidence type="ECO:0000259" key="5">
    <source>
        <dbReference type="PROSITE" id="PS50887"/>
    </source>
</evidence>
<dbReference type="SUPFAM" id="SSF55073">
    <property type="entry name" value="Nucleotide cyclase"/>
    <property type="match status" value="1"/>
</dbReference>
<dbReference type="Gene3D" id="3.30.70.270">
    <property type="match status" value="1"/>
</dbReference>
<evidence type="ECO:0000256" key="3">
    <source>
        <dbReference type="SAM" id="MobiDB-lite"/>
    </source>
</evidence>
<dbReference type="SMART" id="SM00448">
    <property type="entry name" value="REC"/>
    <property type="match status" value="1"/>
</dbReference>
<reference evidence="6" key="1">
    <citation type="submission" date="2020-12" db="EMBL/GenBank/DDBJ databases">
        <title>Bacterial taxonomy.</title>
        <authorList>
            <person name="Pan X."/>
        </authorList>
    </citation>
    <scope>NUCLEOTIDE SEQUENCE</scope>
    <source>
        <strain evidence="6">KCTC 52957</strain>
    </source>
</reference>
<accession>A0A934MAB8</accession>
<dbReference type="PROSITE" id="PS50110">
    <property type="entry name" value="RESPONSE_REGULATORY"/>
    <property type="match status" value="1"/>
</dbReference>
<dbReference type="Gene3D" id="3.40.50.2300">
    <property type="match status" value="1"/>
</dbReference>
<dbReference type="GO" id="GO:1902201">
    <property type="term" value="P:negative regulation of bacterial-type flagellum-dependent cell motility"/>
    <property type="evidence" value="ECO:0007669"/>
    <property type="project" value="TreeGrafter"/>
</dbReference>
<dbReference type="GO" id="GO:0052621">
    <property type="term" value="F:diguanylate cyclase activity"/>
    <property type="evidence" value="ECO:0007669"/>
    <property type="project" value="UniProtKB-EC"/>
</dbReference>
<dbReference type="PANTHER" id="PTHR45138">
    <property type="entry name" value="REGULATORY COMPONENTS OF SENSORY TRANSDUCTION SYSTEM"/>
    <property type="match status" value="1"/>
</dbReference>
<dbReference type="EC" id="2.7.7.65" evidence="1"/>
<dbReference type="GO" id="GO:0005886">
    <property type="term" value="C:plasma membrane"/>
    <property type="evidence" value="ECO:0007669"/>
    <property type="project" value="TreeGrafter"/>
</dbReference>
<dbReference type="PROSITE" id="PS50887">
    <property type="entry name" value="GGDEF"/>
    <property type="match status" value="1"/>
</dbReference>
<evidence type="ECO:0000313" key="7">
    <source>
        <dbReference type="Proteomes" id="UP000642488"/>
    </source>
</evidence>
<dbReference type="InterPro" id="IPR001789">
    <property type="entry name" value="Sig_transdc_resp-reg_receiver"/>
</dbReference>
<dbReference type="RefSeq" id="WP_198916611.1">
    <property type="nucleotide sequence ID" value="NZ_JAEKPD010000010.1"/>
</dbReference>
<dbReference type="InterPro" id="IPR050469">
    <property type="entry name" value="Diguanylate_Cyclase"/>
</dbReference>
<proteinExistence type="predicted"/>
<organism evidence="6 7">
    <name type="scientific">Palleronia pontilimi</name>
    <dbReference type="NCBI Taxonomy" id="1964209"/>
    <lineage>
        <taxon>Bacteria</taxon>
        <taxon>Pseudomonadati</taxon>
        <taxon>Pseudomonadota</taxon>
        <taxon>Alphaproteobacteria</taxon>
        <taxon>Rhodobacterales</taxon>
        <taxon>Roseobacteraceae</taxon>
        <taxon>Palleronia</taxon>
    </lineage>
</organism>
<feature type="domain" description="GGDEF" evidence="5">
    <location>
        <begin position="321"/>
        <end position="452"/>
    </location>
</feature>
<evidence type="ECO:0000259" key="4">
    <source>
        <dbReference type="PROSITE" id="PS50110"/>
    </source>
</evidence>
<dbReference type="NCBIfam" id="TIGR00254">
    <property type="entry name" value="GGDEF"/>
    <property type="match status" value="1"/>
</dbReference>
<comment type="caution">
    <text evidence="6">The sequence shown here is derived from an EMBL/GenBank/DDBJ whole genome shotgun (WGS) entry which is preliminary data.</text>
</comment>
<keyword evidence="2" id="KW-0597">Phosphoprotein</keyword>
<dbReference type="InterPro" id="IPR029787">
    <property type="entry name" value="Nucleotide_cyclase"/>
</dbReference>
<protein>
    <recommendedName>
        <fullName evidence="1">diguanylate cyclase</fullName>
        <ecNumber evidence="1">2.7.7.65</ecNumber>
    </recommendedName>
</protein>